<dbReference type="SMART" id="SM00911">
    <property type="entry name" value="HWE_HK"/>
    <property type="match status" value="1"/>
</dbReference>
<evidence type="ECO:0000256" key="8">
    <source>
        <dbReference type="SAM" id="Phobius"/>
    </source>
</evidence>
<dbReference type="InterPro" id="IPR036890">
    <property type="entry name" value="HATPase_C_sf"/>
</dbReference>
<reference evidence="10 11" key="1">
    <citation type="submission" date="2019-07" db="EMBL/GenBank/DDBJ databases">
        <title>Ln-dependent methylotrophs.</title>
        <authorList>
            <person name="Tani A."/>
        </authorList>
    </citation>
    <scope>NUCLEOTIDE SEQUENCE [LARGE SCALE GENOMIC DNA]</scope>
    <source>
        <strain evidence="10 11">SM12</strain>
    </source>
</reference>
<keyword evidence="6 10" id="KW-0418">Kinase</keyword>
<comment type="caution">
    <text evidence="10">The sequence shown here is derived from an EMBL/GenBank/DDBJ whole genome shotgun (WGS) entry which is preliminary data.</text>
</comment>
<gene>
    <name evidence="10" type="ORF">FNA46_16775</name>
</gene>
<evidence type="ECO:0000259" key="9">
    <source>
        <dbReference type="SMART" id="SM00911"/>
    </source>
</evidence>
<comment type="catalytic activity">
    <reaction evidence="1">
        <text>ATP + protein L-histidine = ADP + protein N-phospho-L-histidine.</text>
        <dbReference type="EC" id="2.7.13.3"/>
    </reaction>
</comment>
<evidence type="ECO:0000313" key="10">
    <source>
        <dbReference type="EMBL" id="TRL37102.1"/>
    </source>
</evidence>
<evidence type="ECO:0000256" key="7">
    <source>
        <dbReference type="ARBA" id="ARBA00022840"/>
    </source>
</evidence>
<feature type="transmembrane region" description="Helical" evidence="8">
    <location>
        <begin position="26"/>
        <end position="46"/>
    </location>
</feature>
<protein>
    <recommendedName>
        <fullName evidence="2">histidine kinase</fullName>
        <ecNumber evidence="2">2.7.13.3</ecNumber>
    </recommendedName>
</protein>
<organism evidence="10 11">
    <name type="scientific">Rhizobium straminoryzae</name>
    <dbReference type="NCBI Taxonomy" id="1387186"/>
    <lineage>
        <taxon>Bacteria</taxon>
        <taxon>Pseudomonadati</taxon>
        <taxon>Pseudomonadota</taxon>
        <taxon>Alphaproteobacteria</taxon>
        <taxon>Hyphomicrobiales</taxon>
        <taxon>Rhizobiaceae</taxon>
        <taxon>Rhizobium/Agrobacterium group</taxon>
        <taxon>Rhizobium</taxon>
    </lineage>
</organism>
<keyword evidence="7" id="KW-0067">ATP-binding</keyword>
<evidence type="ECO:0000256" key="5">
    <source>
        <dbReference type="ARBA" id="ARBA00022741"/>
    </source>
</evidence>
<dbReference type="EMBL" id="VJMG01000047">
    <property type="protein sequence ID" value="TRL37102.1"/>
    <property type="molecule type" value="Genomic_DNA"/>
</dbReference>
<dbReference type="EC" id="2.7.13.3" evidence="2"/>
<evidence type="ECO:0000313" key="11">
    <source>
        <dbReference type="Proteomes" id="UP000316801"/>
    </source>
</evidence>
<evidence type="ECO:0000256" key="1">
    <source>
        <dbReference type="ARBA" id="ARBA00000085"/>
    </source>
</evidence>
<evidence type="ECO:0000256" key="3">
    <source>
        <dbReference type="ARBA" id="ARBA00022553"/>
    </source>
</evidence>
<keyword evidence="8" id="KW-1133">Transmembrane helix</keyword>
<keyword evidence="5" id="KW-0547">Nucleotide-binding</keyword>
<keyword evidence="8" id="KW-0812">Transmembrane</keyword>
<dbReference type="GO" id="GO:0005524">
    <property type="term" value="F:ATP binding"/>
    <property type="evidence" value="ECO:0007669"/>
    <property type="project" value="UniProtKB-KW"/>
</dbReference>
<dbReference type="AlphaFoldDB" id="A0A549T5H9"/>
<feature type="transmembrane region" description="Helical" evidence="8">
    <location>
        <begin position="78"/>
        <end position="96"/>
    </location>
</feature>
<keyword evidence="4" id="KW-0808">Transferase</keyword>
<sequence length="328" mass="35589">MRMGQIKIQVGDSWWMLLIPRRRPTLLVGQLIALGCAAVAIGLWFLLSSVLLGAPFITFFPFIVVATAWGGRAGGMMLMVYGVAFAIIVWLTIRQVGLPSALLSSTVFTLFGALTVGIIHAMHVLMAALEKAEAQAEVLAREMRHRVGNIMQLVQAIAQMTARSCNDLSEFMPRFEGRMRALSEAHRMSSGQNAMPNDLEAMLRILLSAYDPERLRLIGPACSLDADTAPRVALVIHELATNAAKYGALSVPYGVVRIEWQLLPETLELVWREEGGPPVSTPTRKGFGSRLITASLAPGGGAAELQFEPAGLRCTLRLPRPVAPPAKL</sequence>
<dbReference type="InterPro" id="IPR011102">
    <property type="entry name" value="Sig_transdc_His_kinase_HWE"/>
</dbReference>
<dbReference type="PANTHER" id="PTHR41523">
    <property type="entry name" value="TWO-COMPONENT SYSTEM SENSOR PROTEIN"/>
    <property type="match status" value="1"/>
</dbReference>
<dbReference type="Proteomes" id="UP000316801">
    <property type="component" value="Unassembled WGS sequence"/>
</dbReference>
<keyword evidence="3" id="KW-0597">Phosphoprotein</keyword>
<dbReference type="Gene3D" id="3.30.565.10">
    <property type="entry name" value="Histidine kinase-like ATPase, C-terminal domain"/>
    <property type="match status" value="1"/>
</dbReference>
<evidence type="ECO:0000256" key="2">
    <source>
        <dbReference type="ARBA" id="ARBA00012438"/>
    </source>
</evidence>
<keyword evidence="8" id="KW-0472">Membrane</keyword>
<keyword evidence="11" id="KW-1185">Reference proteome</keyword>
<feature type="domain" description="Signal transduction histidine kinase HWE region" evidence="9">
    <location>
        <begin position="142"/>
        <end position="221"/>
    </location>
</feature>
<feature type="transmembrane region" description="Helical" evidence="8">
    <location>
        <begin position="102"/>
        <end position="125"/>
    </location>
</feature>
<name>A0A549T5H9_9HYPH</name>
<proteinExistence type="predicted"/>
<dbReference type="PANTHER" id="PTHR41523:SF7">
    <property type="entry name" value="HISTIDINE KINASE"/>
    <property type="match status" value="1"/>
</dbReference>
<evidence type="ECO:0000256" key="4">
    <source>
        <dbReference type="ARBA" id="ARBA00022679"/>
    </source>
</evidence>
<accession>A0A549T5H9</accession>
<dbReference type="Pfam" id="PF07536">
    <property type="entry name" value="HWE_HK"/>
    <property type="match status" value="1"/>
</dbReference>
<dbReference type="GO" id="GO:0004673">
    <property type="term" value="F:protein histidine kinase activity"/>
    <property type="evidence" value="ECO:0007669"/>
    <property type="project" value="UniProtKB-EC"/>
</dbReference>
<evidence type="ECO:0000256" key="6">
    <source>
        <dbReference type="ARBA" id="ARBA00022777"/>
    </source>
</evidence>